<dbReference type="Proteomes" id="UP001556040">
    <property type="component" value="Unassembled WGS sequence"/>
</dbReference>
<protein>
    <submittedName>
        <fullName evidence="2">Phospholipase D-like domain-containing protein</fullName>
    </submittedName>
</protein>
<dbReference type="CDD" id="cd09110">
    <property type="entry name" value="PLDc_CLS_1"/>
    <property type="match status" value="1"/>
</dbReference>
<dbReference type="PANTHER" id="PTHR21248:SF7">
    <property type="entry name" value="MINOR CARDIOLIPIN SYNTHASE CLSB"/>
    <property type="match status" value="1"/>
</dbReference>
<evidence type="ECO:0000259" key="1">
    <source>
        <dbReference type="PROSITE" id="PS50035"/>
    </source>
</evidence>
<dbReference type="InterPro" id="IPR025202">
    <property type="entry name" value="PLD-like_dom"/>
</dbReference>
<name>A0ABV3Q0K5_9BACL</name>
<sequence>MTIVGILFLICLWLRLDWLIGLHSLKRQRASSIYPWRSGNLTFYDDGIEWMKTLELDCIQAKESICISFYIIQPDEVGRRLFTLLKERAQEGVHVRLLVDALGSHKMKKWLKPLQDEGIEVGMSRPPIFKGSLFALQRRNHRKIAIVDGVVAHIGGFNIGREYVHLDPVLSPWRDYHLRFTGEGVQDALMEFEIDWKREFDETSRLKKIDVAEESVEKKEKMTSKHQIVPSEPIDLEAFMISLFNQAQSSIFIGTPYFIPTKAVFSSLIKRLEEGIKLTILVPGTPDHVLVQPASYRYLRELIDCGAQVFHFQNGFYHAKALLIDQTLGDIGTANFDRRSLLINDEINVLTDDPAIIAQLLASIDKDLEHSVLLTKEQIKANGMVDVTKEWLARSISHLL</sequence>
<keyword evidence="3" id="KW-1185">Reference proteome</keyword>
<evidence type="ECO:0000313" key="2">
    <source>
        <dbReference type="EMBL" id="MEW9500870.1"/>
    </source>
</evidence>
<feature type="domain" description="PLD phosphodiesterase" evidence="1">
    <location>
        <begin position="313"/>
        <end position="340"/>
    </location>
</feature>
<dbReference type="PROSITE" id="PS50035">
    <property type="entry name" value="PLD"/>
    <property type="match status" value="2"/>
</dbReference>
<reference evidence="2 3" key="1">
    <citation type="journal article" date="1979" name="Int. J. Syst. Evol. Microbiol.">
        <title>Bacillus globisporus subsp. marinus subsp. nov.</title>
        <authorList>
            <person name="Liu H."/>
        </authorList>
    </citation>
    <scope>NUCLEOTIDE SEQUENCE [LARGE SCALE GENOMIC DNA]</scope>
    <source>
        <strain evidence="2 3">DSM 1297</strain>
    </source>
</reference>
<proteinExistence type="predicted"/>
<dbReference type="CDD" id="cd09112">
    <property type="entry name" value="PLDc_CLS_2"/>
    <property type="match status" value="1"/>
</dbReference>
<feature type="domain" description="PLD phosphodiesterase" evidence="1">
    <location>
        <begin position="136"/>
        <end position="163"/>
    </location>
</feature>
<dbReference type="InterPro" id="IPR001736">
    <property type="entry name" value="PLipase_D/transphosphatidylase"/>
</dbReference>
<dbReference type="PANTHER" id="PTHR21248">
    <property type="entry name" value="CARDIOLIPIN SYNTHASE"/>
    <property type="match status" value="1"/>
</dbReference>
<dbReference type="Gene3D" id="3.30.870.10">
    <property type="entry name" value="Endonuclease Chain A"/>
    <property type="match status" value="2"/>
</dbReference>
<dbReference type="EMBL" id="JBFMIA010000002">
    <property type="protein sequence ID" value="MEW9500870.1"/>
    <property type="molecule type" value="Genomic_DNA"/>
</dbReference>
<evidence type="ECO:0000313" key="3">
    <source>
        <dbReference type="Proteomes" id="UP001556040"/>
    </source>
</evidence>
<comment type="caution">
    <text evidence="2">The sequence shown here is derived from an EMBL/GenBank/DDBJ whole genome shotgun (WGS) entry which is preliminary data.</text>
</comment>
<dbReference type="SMART" id="SM00155">
    <property type="entry name" value="PLDc"/>
    <property type="match status" value="2"/>
</dbReference>
<organism evidence="2 3">
    <name type="scientific">Jeotgalibacillus marinus</name>
    <dbReference type="NCBI Taxonomy" id="86667"/>
    <lineage>
        <taxon>Bacteria</taxon>
        <taxon>Bacillati</taxon>
        <taxon>Bacillota</taxon>
        <taxon>Bacilli</taxon>
        <taxon>Bacillales</taxon>
        <taxon>Caryophanaceae</taxon>
        <taxon>Jeotgalibacillus</taxon>
    </lineage>
</organism>
<dbReference type="Pfam" id="PF13091">
    <property type="entry name" value="PLDc_2"/>
    <property type="match status" value="2"/>
</dbReference>
<dbReference type="RefSeq" id="WP_367778218.1">
    <property type="nucleotide sequence ID" value="NZ_JBFMIA010000002.1"/>
</dbReference>
<gene>
    <name evidence="2" type="ORF">AB1471_03525</name>
</gene>
<accession>A0ABV3Q0K5</accession>
<dbReference type="SUPFAM" id="SSF56024">
    <property type="entry name" value="Phospholipase D/nuclease"/>
    <property type="match status" value="2"/>
</dbReference>